<feature type="compositionally biased region" description="Low complexity" evidence="1">
    <location>
        <begin position="92"/>
        <end position="109"/>
    </location>
</feature>
<gene>
    <name evidence="2" type="ORF">CANCADRAFT_57064</name>
</gene>
<keyword evidence="3" id="KW-1185">Reference proteome</keyword>
<organism evidence="2 3">
    <name type="scientific">Tortispora caseinolytica NRRL Y-17796</name>
    <dbReference type="NCBI Taxonomy" id="767744"/>
    <lineage>
        <taxon>Eukaryota</taxon>
        <taxon>Fungi</taxon>
        <taxon>Dikarya</taxon>
        <taxon>Ascomycota</taxon>
        <taxon>Saccharomycotina</taxon>
        <taxon>Trigonopsidomycetes</taxon>
        <taxon>Trigonopsidales</taxon>
        <taxon>Trigonopsidaceae</taxon>
        <taxon>Tortispora</taxon>
    </lineage>
</organism>
<protein>
    <submittedName>
        <fullName evidence="2">Uncharacterized protein</fullName>
    </submittedName>
</protein>
<proteinExistence type="predicted"/>
<feature type="compositionally biased region" description="Polar residues" evidence="1">
    <location>
        <begin position="136"/>
        <end position="174"/>
    </location>
</feature>
<feature type="region of interest" description="Disordered" evidence="1">
    <location>
        <begin position="83"/>
        <end position="112"/>
    </location>
</feature>
<feature type="region of interest" description="Disordered" evidence="1">
    <location>
        <begin position="518"/>
        <end position="545"/>
    </location>
</feature>
<feature type="region of interest" description="Disordered" evidence="1">
    <location>
        <begin position="55"/>
        <end position="74"/>
    </location>
</feature>
<accession>A0A1E4TFY3</accession>
<feature type="compositionally biased region" description="Polar residues" evidence="1">
    <location>
        <begin position="421"/>
        <end position="433"/>
    </location>
</feature>
<evidence type="ECO:0000313" key="3">
    <source>
        <dbReference type="Proteomes" id="UP000095023"/>
    </source>
</evidence>
<evidence type="ECO:0000313" key="2">
    <source>
        <dbReference type="EMBL" id="ODV90588.1"/>
    </source>
</evidence>
<feature type="compositionally biased region" description="Polar residues" evidence="1">
    <location>
        <begin position="484"/>
        <end position="498"/>
    </location>
</feature>
<feature type="compositionally biased region" description="Polar residues" evidence="1">
    <location>
        <begin position="528"/>
        <end position="545"/>
    </location>
</feature>
<feature type="compositionally biased region" description="Polar residues" evidence="1">
    <location>
        <begin position="343"/>
        <end position="352"/>
    </location>
</feature>
<feature type="compositionally biased region" description="Low complexity" evidence="1">
    <location>
        <begin position="231"/>
        <end position="258"/>
    </location>
</feature>
<feature type="compositionally biased region" description="Basic and acidic residues" evidence="1">
    <location>
        <begin position="65"/>
        <end position="74"/>
    </location>
</feature>
<feature type="compositionally biased region" description="Polar residues" evidence="1">
    <location>
        <begin position="580"/>
        <end position="610"/>
    </location>
</feature>
<evidence type="ECO:0000256" key="1">
    <source>
        <dbReference type="SAM" id="MobiDB-lite"/>
    </source>
</evidence>
<feature type="region of interest" description="Disordered" evidence="1">
    <location>
        <begin position="343"/>
        <end position="502"/>
    </location>
</feature>
<feature type="compositionally biased region" description="Basic residues" evidence="1">
    <location>
        <begin position="761"/>
        <end position="773"/>
    </location>
</feature>
<dbReference type="AlphaFoldDB" id="A0A1E4TFY3"/>
<feature type="region of interest" description="Disordered" evidence="1">
    <location>
        <begin position="735"/>
        <end position="773"/>
    </location>
</feature>
<reference evidence="3" key="1">
    <citation type="submission" date="2016-02" db="EMBL/GenBank/DDBJ databases">
        <title>Comparative genomics of biotechnologically important yeasts.</title>
        <authorList>
            <consortium name="DOE Joint Genome Institute"/>
            <person name="Riley R."/>
            <person name="Haridas S."/>
            <person name="Wolfe K.H."/>
            <person name="Lopes M.R."/>
            <person name="Hittinger C.T."/>
            <person name="Goker M."/>
            <person name="Salamov A."/>
            <person name="Wisecaver J."/>
            <person name="Long T.M."/>
            <person name="Aerts A.L."/>
            <person name="Barry K."/>
            <person name="Choi C."/>
            <person name="Clum A."/>
            <person name="Coughlan A.Y."/>
            <person name="Deshpande S."/>
            <person name="Douglass A.P."/>
            <person name="Hanson S.J."/>
            <person name="Klenk H.-P."/>
            <person name="Labutti K."/>
            <person name="Lapidus A."/>
            <person name="Lindquist E."/>
            <person name="Lipzen A."/>
            <person name="Meier-Kolthoff J.P."/>
            <person name="Ohm R.A."/>
            <person name="Otillar R.P."/>
            <person name="Pangilinan J."/>
            <person name="Peng Y."/>
            <person name="Rokas A."/>
            <person name="Rosa C.A."/>
            <person name="Scheuner C."/>
            <person name="Sibirny A.A."/>
            <person name="Slot J.C."/>
            <person name="Stielow J.B."/>
            <person name="Sun H."/>
            <person name="Kurtzman C.P."/>
            <person name="Blackwell M."/>
            <person name="Jeffries T.W."/>
            <person name="Grigoriev I.V."/>
        </authorList>
    </citation>
    <scope>NUCLEOTIDE SEQUENCE [LARGE SCALE GENOMIC DNA]</scope>
    <source>
        <strain evidence="3">NRRL Y-17796</strain>
    </source>
</reference>
<feature type="region of interest" description="Disordered" evidence="1">
    <location>
        <begin position="570"/>
        <end position="616"/>
    </location>
</feature>
<feature type="compositionally biased region" description="Basic and acidic residues" evidence="1">
    <location>
        <begin position="273"/>
        <end position="291"/>
    </location>
</feature>
<dbReference type="Proteomes" id="UP000095023">
    <property type="component" value="Unassembled WGS sequence"/>
</dbReference>
<dbReference type="EMBL" id="KV453842">
    <property type="protein sequence ID" value="ODV90588.1"/>
    <property type="molecule type" value="Genomic_DNA"/>
</dbReference>
<feature type="region of interest" description="Disordered" evidence="1">
    <location>
        <begin position="132"/>
        <end position="326"/>
    </location>
</feature>
<feature type="compositionally biased region" description="Basic and acidic residues" evidence="1">
    <location>
        <begin position="406"/>
        <end position="415"/>
    </location>
</feature>
<feature type="region of interest" description="Disordered" evidence="1">
    <location>
        <begin position="1"/>
        <end position="38"/>
    </location>
</feature>
<feature type="compositionally biased region" description="Polar residues" evidence="1">
    <location>
        <begin position="259"/>
        <end position="272"/>
    </location>
</feature>
<name>A0A1E4TFY3_9ASCO</name>
<feature type="compositionally biased region" description="Polar residues" evidence="1">
    <location>
        <begin position="468"/>
        <end position="477"/>
    </location>
</feature>
<sequence length="773" mass="78957">MLPVQNIASEKLSETTMNSPPHTASSSDSAKTAIPTFSSDVLPPSAGFRFTDAVQTEQASADSNEPEHKTKCVRFDVAPANSAFSPEKAEQTSSKFTFSSSPSFSFSSKSPEENNAGLFGFGKATTDFKLEAAHGGSNSATSSQPQAAPTETQTSTNGLDEKPFSSTMSSTGDIQSDVKEANDKPVFSFGSSSVLDKGKEANPLFSAAGPTKVDFADKPADSSPFKFGNPTSSNSNSTLPFKFSTSMSMPSTSESTKSVFSAPSTSKASEVFSTEKKSSDESNSAEGKESKNSNISSNSAPLQSAAGESDTSPGKVPAFSFTTTTDNGVSALSSAQKQKFSFGNVGSNSALQPENPFAQKPLQLPEEELKPTEIKSSSTDSGPFGFKLGTKSDADSTKNGSGDSKTATEKAEPHKPVFSFGSASTSQTSFGGFNSSSSKDAAKDTSSSTTNANHFQNNIDAKSVPFSFASNAKPESSSMKDEASTTNSAPAFSFTSGAVSDKNQKPFSFGASTFSSTQFSAEQKKESSPFSFQPEPNTASASNFSAPASTFSFGSATKASSASPQAAFSFGNTANKEETTSAVASNPAGNPFSQNGSGNSTPKPTNNTQGLKFDFSAPSSGSGNQFTFGAAPAASPAPSSGGSVGFGSFSAPSAPSSSSGFGAAPQMPTSFNFGTASSTASNDPGAIFGFNANGSTGVPVQSTGFGSGNGSGFNFGSSTMPSAPMSGTGMNGNMFAPSPVPSTMGGMNSGTGDMFTAGISTKRKTLRPKPRRR</sequence>
<feature type="compositionally biased region" description="Low complexity" evidence="1">
    <location>
        <begin position="434"/>
        <end position="453"/>
    </location>
</feature>
<feature type="compositionally biased region" description="Polar residues" evidence="1">
    <location>
        <begin position="14"/>
        <end position="38"/>
    </location>
</feature>